<accession>A0AAE3K1L1</accession>
<dbReference type="AlphaFoldDB" id="A0AAE3K1L1"/>
<dbReference type="Proteomes" id="UP001139365">
    <property type="component" value="Unassembled WGS sequence"/>
</dbReference>
<protein>
    <submittedName>
        <fullName evidence="1">Uncharacterized protein</fullName>
    </submittedName>
</protein>
<organism evidence="1 2">
    <name type="scientific">Candidatus Colimorpha enterica</name>
    <dbReference type="NCBI Taxonomy" id="3083063"/>
    <lineage>
        <taxon>Bacteria</taxon>
        <taxon>Pseudomonadati</taxon>
        <taxon>Bacteroidota</taxon>
        <taxon>Bacteroidia</taxon>
        <taxon>Bacteroidales</taxon>
        <taxon>Candidatus Colimorpha</taxon>
    </lineage>
</organism>
<sequence>MQINRYINGKPVSEEELSRAGIVTEALENAVRGARKRANALPERAENSAEG</sequence>
<evidence type="ECO:0000313" key="1">
    <source>
        <dbReference type="EMBL" id="MCI5755669.1"/>
    </source>
</evidence>
<dbReference type="EMBL" id="JALEMU010000081">
    <property type="protein sequence ID" value="MCI5755669.1"/>
    <property type="molecule type" value="Genomic_DNA"/>
</dbReference>
<name>A0AAE3K1L1_9BACT</name>
<gene>
    <name evidence="1" type="ORF">MR241_05190</name>
</gene>
<reference evidence="1 2" key="1">
    <citation type="submission" date="2022-03" db="EMBL/GenBank/DDBJ databases">
        <title>Metagenome-assembled genomes from swine fecal metagenomes.</title>
        <authorList>
            <person name="Holman D.B."/>
            <person name="Kommadath A."/>
        </authorList>
    </citation>
    <scope>NUCLEOTIDE SEQUENCE [LARGE SCALE GENOMIC DNA]</scope>
    <source>
        <strain evidence="1">SUG147</strain>
    </source>
</reference>
<proteinExistence type="predicted"/>
<comment type="caution">
    <text evidence="1">The sequence shown here is derived from an EMBL/GenBank/DDBJ whole genome shotgun (WGS) entry which is preliminary data.</text>
</comment>
<evidence type="ECO:0000313" key="2">
    <source>
        <dbReference type="Proteomes" id="UP001139365"/>
    </source>
</evidence>